<accession>A0A9X4JWP2</accession>
<dbReference type="AlphaFoldDB" id="A0A9X4JWP2"/>
<dbReference type="EMBL" id="JAKOAV010000035">
    <property type="protein sequence ID" value="MDF9409583.1"/>
    <property type="molecule type" value="Genomic_DNA"/>
</dbReference>
<evidence type="ECO:0000313" key="3">
    <source>
        <dbReference type="EMBL" id="MDF9409583.1"/>
    </source>
</evidence>
<feature type="domain" description="LysM" evidence="2">
    <location>
        <begin position="27"/>
        <end position="70"/>
    </location>
</feature>
<feature type="domain" description="LysM" evidence="2">
    <location>
        <begin position="80"/>
        <end position="123"/>
    </location>
</feature>
<dbReference type="InterPro" id="IPR018392">
    <property type="entry name" value="LysM"/>
</dbReference>
<dbReference type="GO" id="GO:0008932">
    <property type="term" value="F:lytic endotransglycosylase activity"/>
    <property type="evidence" value="ECO:0007669"/>
    <property type="project" value="TreeGrafter"/>
</dbReference>
<dbReference type="Pfam" id="PF01476">
    <property type="entry name" value="LysM"/>
    <property type="match status" value="2"/>
</dbReference>
<sequence>MIFVFRIVACFLLSFGMFAVPAASDAAIHSVQPGESLYSISIDYGVSLNSLLEANGIQDSLIYPGQQLYVPEGESNGGDASYTVQAGDSLYLIGQRFGVSYQDIMRSNGLIDTIIYPDMVLAIPGIPVKTAAPMPQVNRGGNFQRPSSADVDLLARLITAEADGEPYAGKVAVGAVVLNRLNSNGFPKSIQDVIYQYDNGTYQFEPVMNGWIDNPASAQSIQAAKDALSGVDPTNGALYFFANYAKNSWLWSRPLSRVIGNHVFTY</sequence>
<dbReference type="Gene3D" id="3.10.350.10">
    <property type="entry name" value="LysM domain"/>
    <property type="match status" value="2"/>
</dbReference>
<dbReference type="CDD" id="cd00118">
    <property type="entry name" value="LysM"/>
    <property type="match status" value="2"/>
</dbReference>
<feature type="chain" id="PRO_5040750799" evidence="1">
    <location>
        <begin position="23"/>
        <end position="266"/>
    </location>
</feature>
<keyword evidence="3" id="KW-0378">Hydrolase</keyword>
<feature type="signal peptide" evidence="1">
    <location>
        <begin position="1"/>
        <end position="22"/>
    </location>
</feature>
<dbReference type="SMART" id="SM00257">
    <property type="entry name" value="LysM"/>
    <property type="match status" value="2"/>
</dbReference>
<gene>
    <name evidence="3" type="ORF">L7E55_14680</name>
</gene>
<reference evidence="3" key="1">
    <citation type="submission" date="2022-02" db="EMBL/GenBank/DDBJ databases">
        <authorList>
            <person name="Leng L."/>
        </authorList>
    </citation>
    <scope>NUCLEOTIDE SEQUENCE</scope>
    <source>
        <strain evidence="3">JI</strain>
    </source>
</reference>
<dbReference type="Proteomes" id="UP001154312">
    <property type="component" value="Unassembled WGS sequence"/>
</dbReference>
<evidence type="ECO:0000256" key="1">
    <source>
        <dbReference type="SAM" id="SignalP"/>
    </source>
</evidence>
<protein>
    <submittedName>
        <fullName evidence="3">Cell wall hydrolase</fullName>
    </submittedName>
</protein>
<organism evidence="3 4">
    <name type="scientific">Pelotomaculum isophthalicicum JI</name>
    <dbReference type="NCBI Taxonomy" id="947010"/>
    <lineage>
        <taxon>Bacteria</taxon>
        <taxon>Bacillati</taxon>
        <taxon>Bacillota</taxon>
        <taxon>Clostridia</taxon>
        <taxon>Eubacteriales</taxon>
        <taxon>Desulfotomaculaceae</taxon>
        <taxon>Pelotomaculum</taxon>
    </lineage>
</organism>
<dbReference type="Pfam" id="PF07486">
    <property type="entry name" value="Hydrolase_2"/>
    <property type="match status" value="1"/>
</dbReference>
<proteinExistence type="predicted"/>
<dbReference type="PANTHER" id="PTHR33734">
    <property type="entry name" value="LYSM DOMAIN-CONTAINING GPI-ANCHORED PROTEIN 2"/>
    <property type="match status" value="1"/>
</dbReference>
<dbReference type="InterPro" id="IPR011105">
    <property type="entry name" value="Cell_wall_hydrolase_SleB"/>
</dbReference>
<dbReference type="InterPro" id="IPR042047">
    <property type="entry name" value="SleB_dom1"/>
</dbReference>
<dbReference type="Gene3D" id="1.10.10.2520">
    <property type="entry name" value="Cell wall hydrolase SleB, domain 1"/>
    <property type="match status" value="1"/>
</dbReference>
<keyword evidence="4" id="KW-1185">Reference proteome</keyword>
<dbReference type="SUPFAM" id="SSF54106">
    <property type="entry name" value="LysM domain"/>
    <property type="match status" value="2"/>
</dbReference>
<dbReference type="GO" id="GO:0016787">
    <property type="term" value="F:hydrolase activity"/>
    <property type="evidence" value="ECO:0007669"/>
    <property type="project" value="UniProtKB-KW"/>
</dbReference>
<keyword evidence="1" id="KW-0732">Signal</keyword>
<dbReference type="PANTHER" id="PTHR33734:SF22">
    <property type="entry name" value="MEMBRANE-BOUND LYTIC MUREIN TRANSGLYCOSYLASE D"/>
    <property type="match status" value="1"/>
</dbReference>
<name>A0A9X4JWP2_9FIRM</name>
<evidence type="ECO:0000259" key="2">
    <source>
        <dbReference type="PROSITE" id="PS51782"/>
    </source>
</evidence>
<dbReference type="Gene3D" id="6.20.240.60">
    <property type="match status" value="1"/>
</dbReference>
<dbReference type="PROSITE" id="PS51782">
    <property type="entry name" value="LYSM"/>
    <property type="match status" value="2"/>
</dbReference>
<dbReference type="RefSeq" id="WP_277445072.1">
    <property type="nucleotide sequence ID" value="NZ_JAKOAV010000035.1"/>
</dbReference>
<dbReference type="InterPro" id="IPR036779">
    <property type="entry name" value="LysM_dom_sf"/>
</dbReference>
<evidence type="ECO:0000313" key="4">
    <source>
        <dbReference type="Proteomes" id="UP001154312"/>
    </source>
</evidence>
<comment type="caution">
    <text evidence="3">The sequence shown here is derived from an EMBL/GenBank/DDBJ whole genome shotgun (WGS) entry which is preliminary data.</text>
</comment>